<dbReference type="GeneID" id="68854248"/>
<evidence type="ECO:0000256" key="1">
    <source>
        <dbReference type="SAM" id="Phobius"/>
    </source>
</evidence>
<keyword evidence="1" id="KW-1133">Transmembrane helix</keyword>
<organism evidence="2 3">
    <name type="scientific">Halapricum desulfuricans</name>
    <dbReference type="NCBI Taxonomy" id="2841257"/>
    <lineage>
        <taxon>Archaea</taxon>
        <taxon>Methanobacteriati</taxon>
        <taxon>Methanobacteriota</taxon>
        <taxon>Stenosarchaea group</taxon>
        <taxon>Halobacteria</taxon>
        <taxon>Halobacteriales</taxon>
        <taxon>Haloarculaceae</taxon>
        <taxon>Halapricum</taxon>
    </lineage>
</organism>
<dbReference type="Proteomes" id="UP000663525">
    <property type="component" value="Chromosome"/>
</dbReference>
<dbReference type="AlphaFoldDB" id="A0A897MY87"/>
<evidence type="ECO:0000313" key="3">
    <source>
        <dbReference type="Proteomes" id="UP000663525"/>
    </source>
</evidence>
<evidence type="ECO:0000313" key="2">
    <source>
        <dbReference type="EMBL" id="QSG04958.1"/>
    </source>
</evidence>
<dbReference type="EMBL" id="CP064787">
    <property type="protein sequence ID" value="QSG04958.1"/>
    <property type="molecule type" value="Genomic_DNA"/>
</dbReference>
<protein>
    <submittedName>
        <fullName evidence="2">Uncharacterized protein</fullName>
    </submittedName>
</protein>
<name>A0A897MY87_9EURY</name>
<feature type="transmembrane region" description="Helical" evidence="1">
    <location>
        <begin position="140"/>
        <end position="162"/>
    </location>
</feature>
<proteinExistence type="predicted"/>
<dbReference type="RefSeq" id="WP_229114470.1">
    <property type="nucleotide sequence ID" value="NZ_CP064787.1"/>
</dbReference>
<keyword evidence="1" id="KW-0812">Transmembrane</keyword>
<feature type="transmembrane region" description="Helical" evidence="1">
    <location>
        <begin position="114"/>
        <end position="134"/>
    </location>
</feature>
<reference evidence="2" key="1">
    <citation type="submission" date="2020-11" db="EMBL/GenBank/DDBJ databases">
        <title>Carbohydrate-dependent, anaerobic sulfur respiration: A novel catabolism in halophilic archaea.</title>
        <authorList>
            <person name="Sorokin D.Y."/>
            <person name="Messina E."/>
            <person name="Smedile F."/>
            <person name="La Cono V."/>
            <person name="Hallsworth J.E."/>
            <person name="Yakimov M.M."/>
        </authorList>
    </citation>
    <scope>NUCLEOTIDE SEQUENCE</scope>
    <source>
        <strain evidence="2">HSR12-1</strain>
    </source>
</reference>
<gene>
    <name evidence="2" type="ORF">HSR121_0603</name>
</gene>
<accession>A0A897MY87</accession>
<sequence length="186" mass="19806">MAPSNTPDFDSEVVYQGRIAGTRQCGEPDTTVAVTERGVHARPIKEGGLEFSLPYETITGLQCHGVLNRSVTIETAEASYEIPTTMLEERRFREAIVDHGNLTNPCTRLPFERLGVCPCAVGSSLGCLLVVAGIGLVLTVFGALLGAGFIAAGVTLLALAYLSRKVAAWRGSNRWERTNGPGESAV</sequence>
<keyword evidence="1" id="KW-0472">Membrane</keyword>